<evidence type="ECO:0000256" key="8">
    <source>
        <dbReference type="ARBA" id="ARBA00032386"/>
    </source>
</evidence>
<dbReference type="InterPro" id="IPR049874">
    <property type="entry name" value="ROK_cs"/>
</dbReference>
<dbReference type="PANTHER" id="PTHR18964:SF149">
    <property type="entry name" value="BIFUNCTIONAL UDP-N-ACETYLGLUCOSAMINE 2-EPIMERASE_N-ACETYLMANNOSAMINE KINASE"/>
    <property type="match status" value="1"/>
</dbReference>
<keyword evidence="6" id="KW-0418">Kinase</keyword>
<protein>
    <recommendedName>
        <fullName evidence="3">Glucokinase</fullName>
        <ecNumber evidence="2">2.7.1.2</ecNumber>
    </recommendedName>
    <alternativeName>
        <fullName evidence="8">Glucose kinase</fullName>
    </alternativeName>
</protein>
<dbReference type="GO" id="GO:0005524">
    <property type="term" value="F:ATP binding"/>
    <property type="evidence" value="ECO:0007669"/>
    <property type="project" value="UniProtKB-KW"/>
</dbReference>
<keyword evidence="4" id="KW-0808">Transferase</keyword>
<evidence type="ECO:0000256" key="4">
    <source>
        <dbReference type="ARBA" id="ARBA00022679"/>
    </source>
</evidence>
<dbReference type="InterPro" id="IPR004654">
    <property type="entry name" value="ROK_glcA"/>
</dbReference>
<dbReference type="Gene3D" id="3.30.420.40">
    <property type="match status" value="2"/>
</dbReference>
<dbReference type="Proteomes" id="UP000280960">
    <property type="component" value="Chromosome"/>
</dbReference>
<keyword evidence="5" id="KW-0547">Nucleotide-binding</keyword>
<evidence type="ECO:0000256" key="7">
    <source>
        <dbReference type="ARBA" id="ARBA00022840"/>
    </source>
</evidence>
<dbReference type="NCBIfam" id="TIGR00744">
    <property type="entry name" value="ROK_glcA_fam"/>
    <property type="match status" value="1"/>
</dbReference>
<evidence type="ECO:0000313" key="10">
    <source>
        <dbReference type="Proteomes" id="UP000280960"/>
    </source>
</evidence>
<dbReference type="GO" id="GO:0005737">
    <property type="term" value="C:cytoplasm"/>
    <property type="evidence" value="ECO:0007669"/>
    <property type="project" value="InterPro"/>
</dbReference>
<dbReference type="AlphaFoldDB" id="A0A3G2R6V9"/>
<evidence type="ECO:0000313" key="9">
    <source>
        <dbReference type="EMBL" id="AYO31192.1"/>
    </source>
</evidence>
<reference evidence="9 10" key="1">
    <citation type="submission" date="2018-10" db="EMBL/GenBank/DDBJ databases">
        <authorList>
            <person name="Zhang X."/>
        </authorList>
    </citation>
    <scope>NUCLEOTIDE SEQUENCE [LARGE SCALE GENOMIC DNA]</scope>
    <source>
        <strain evidence="9 10">SK-G1</strain>
    </source>
</reference>
<dbReference type="InterPro" id="IPR000600">
    <property type="entry name" value="ROK"/>
</dbReference>
<evidence type="ECO:0000256" key="2">
    <source>
        <dbReference type="ARBA" id="ARBA00012323"/>
    </source>
</evidence>
<proteinExistence type="inferred from homology"/>
<dbReference type="Pfam" id="PF00480">
    <property type="entry name" value="ROK"/>
    <property type="match status" value="1"/>
</dbReference>
<evidence type="ECO:0000256" key="1">
    <source>
        <dbReference type="ARBA" id="ARBA00006479"/>
    </source>
</evidence>
<organism evidence="9 10">
    <name type="scientific">Biomaibacter acetigenes</name>
    <dbReference type="NCBI Taxonomy" id="2316383"/>
    <lineage>
        <taxon>Bacteria</taxon>
        <taxon>Bacillati</taxon>
        <taxon>Bacillota</taxon>
        <taxon>Clostridia</taxon>
        <taxon>Thermosediminibacterales</taxon>
        <taxon>Tepidanaerobacteraceae</taxon>
        <taxon>Biomaibacter</taxon>
    </lineage>
</organism>
<dbReference type="PANTHER" id="PTHR18964">
    <property type="entry name" value="ROK (REPRESSOR, ORF, KINASE) FAMILY"/>
    <property type="match status" value="1"/>
</dbReference>
<dbReference type="PROSITE" id="PS01125">
    <property type="entry name" value="ROK"/>
    <property type="match status" value="1"/>
</dbReference>
<dbReference type="EC" id="2.7.1.2" evidence="2"/>
<dbReference type="EMBL" id="CP033169">
    <property type="protein sequence ID" value="AYO31192.1"/>
    <property type="molecule type" value="Genomic_DNA"/>
</dbReference>
<name>A0A3G2R6V9_9FIRM</name>
<dbReference type="SUPFAM" id="SSF53067">
    <property type="entry name" value="Actin-like ATPase domain"/>
    <property type="match status" value="1"/>
</dbReference>
<evidence type="ECO:0000256" key="5">
    <source>
        <dbReference type="ARBA" id="ARBA00022741"/>
    </source>
</evidence>
<dbReference type="GO" id="GO:0004340">
    <property type="term" value="F:glucokinase activity"/>
    <property type="evidence" value="ECO:0007669"/>
    <property type="project" value="UniProtKB-EC"/>
</dbReference>
<evidence type="ECO:0000256" key="3">
    <source>
        <dbReference type="ARBA" id="ARBA00014701"/>
    </source>
</evidence>
<dbReference type="InterPro" id="IPR043129">
    <property type="entry name" value="ATPase_NBD"/>
</dbReference>
<dbReference type="KEGG" id="bacg:D2962_11795"/>
<evidence type="ECO:0000256" key="6">
    <source>
        <dbReference type="ARBA" id="ARBA00022777"/>
    </source>
</evidence>
<comment type="similarity">
    <text evidence="1">Belongs to the ROK (NagC/XylR) family.</text>
</comment>
<dbReference type="RefSeq" id="WP_120765741.1">
    <property type="nucleotide sequence ID" value="NZ_CP033169.1"/>
</dbReference>
<sequence length="318" mass="33698">MLRYVVGIDVGGTKIAACLMDEEGKMPGRATFPTLASEGPKAVIGRIKQSFFEVLKQGQIEQNQVAALGIGMPGPLDTKKGIVKNTPNLPGWIDIPLLQILKSEINLPMVLENDANAAALGENLYGAGKGIDNFVYITISTGIGGGVVLNGRLFKGQDGNAAEIGHMTINFDGPRCGCGNQGCWEAYASGTALARFAREKIAAGEATKIKELAGEENIKAEHVFAAAKKGDKFALELIEKEGFYLGVGLANVVNAYNPKRIAIGGGLTHEWNMFYDRMMQVMRERALGASIEGLEVVKAALSKDVGVIGAAAVAWSIC</sequence>
<gene>
    <name evidence="9" type="ORF">D2962_11795</name>
</gene>
<keyword evidence="7" id="KW-0067">ATP-binding</keyword>
<accession>A0A3G2R6V9</accession>
<keyword evidence="10" id="KW-1185">Reference proteome</keyword>
<dbReference type="CDD" id="cd24076">
    <property type="entry name" value="ASKHA_ATPase_ROK_BsXylR-like"/>
    <property type="match status" value="1"/>
</dbReference>
<dbReference type="GO" id="GO:0006096">
    <property type="term" value="P:glycolytic process"/>
    <property type="evidence" value="ECO:0007669"/>
    <property type="project" value="InterPro"/>
</dbReference>